<evidence type="ECO:0000313" key="6">
    <source>
        <dbReference type="Proteomes" id="UP000637628"/>
    </source>
</evidence>
<protein>
    <recommendedName>
        <fullName evidence="4">Plastocyanin-like domain-containing protein</fullName>
    </recommendedName>
</protein>
<evidence type="ECO:0000256" key="1">
    <source>
        <dbReference type="ARBA" id="ARBA00022723"/>
    </source>
</evidence>
<dbReference type="EMBL" id="BOML01000089">
    <property type="protein sequence ID" value="GIE07778.1"/>
    <property type="molecule type" value="Genomic_DNA"/>
</dbReference>
<feature type="domain" description="Plastocyanin-like" evidence="4">
    <location>
        <begin position="12"/>
        <end position="116"/>
    </location>
</feature>
<keyword evidence="2" id="KW-0560">Oxidoreductase</keyword>
<keyword evidence="1" id="KW-0479">Metal-binding</keyword>
<comment type="caution">
    <text evidence="5">The sequence shown here is derived from an EMBL/GenBank/DDBJ whole genome shotgun (WGS) entry which is preliminary data.</text>
</comment>
<dbReference type="PANTHER" id="PTHR11709">
    <property type="entry name" value="MULTI-COPPER OXIDASE"/>
    <property type="match status" value="1"/>
</dbReference>
<gene>
    <name evidence="5" type="ORF">Adu01nite_91280</name>
</gene>
<evidence type="ECO:0000259" key="4">
    <source>
        <dbReference type="Pfam" id="PF07732"/>
    </source>
</evidence>
<evidence type="ECO:0000313" key="5">
    <source>
        <dbReference type="EMBL" id="GIE07778.1"/>
    </source>
</evidence>
<proteinExistence type="predicted"/>
<keyword evidence="3" id="KW-0186">Copper</keyword>
<dbReference type="PANTHER" id="PTHR11709:SF394">
    <property type="entry name" value="FI03373P-RELATED"/>
    <property type="match status" value="1"/>
</dbReference>
<dbReference type="InterPro" id="IPR008972">
    <property type="entry name" value="Cupredoxin"/>
</dbReference>
<dbReference type="SUPFAM" id="SSF49503">
    <property type="entry name" value="Cupredoxins"/>
    <property type="match status" value="2"/>
</dbReference>
<dbReference type="Proteomes" id="UP000637628">
    <property type="component" value="Unassembled WGS sequence"/>
</dbReference>
<sequence>MWSFGNSGGVFQLPGPTLCVESGAKVTVALHNALPEPTSIIFPGQPQVLAGGQPAQPENDATGNLTSLTTTAAPNGGSTTYTFTAGAPGTYLYQSGTDVQKQQQMGLFGALVVRPKGHPDQENERADSLFDPAREYLYMLSEVDPDAHLAVERGRGYDWTKYKARYFMINGRSMPDTIAPNRAAWLPNQPYGSLIHIRPYDAATNPRSALIRYLNAGVTSYPFHPHGSDEQLIARDGHPAQGPAGQDLSYSNFLIDVAPGQTVDTLMTWRDSEHWDPVTNPIPVQLPQLQDQVVGPGTETWFSENPYLGYTGGQLPPGVVQNNQCGEYYHVAHSHALEQSTNYGASFGGMMTLIRIDPPVGCPAP</sequence>
<accession>A0ABQ3ZD48</accession>
<reference evidence="5 6" key="1">
    <citation type="submission" date="2021-01" db="EMBL/GenBank/DDBJ databases">
        <title>Whole genome shotgun sequence of Actinoplanes durhamensis NBRC 14914.</title>
        <authorList>
            <person name="Komaki H."/>
            <person name="Tamura T."/>
        </authorList>
    </citation>
    <scope>NUCLEOTIDE SEQUENCE [LARGE SCALE GENOMIC DNA]</scope>
    <source>
        <strain evidence="5 6">NBRC 14914</strain>
    </source>
</reference>
<dbReference type="InterPro" id="IPR045087">
    <property type="entry name" value="Cu-oxidase_fam"/>
</dbReference>
<name>A0ABQ3ZD48_9ACTN</name>
<evidence type="ECO:0000256" key="2">
    <source>
        <dbReference type="ARBA" id="ARBA00023002"/>
    </source>
</evidence>
<dbReference type="Pfam" id="PF07732">
    <property type="entry name" value="Cu-oxidase_3"/>
    <property type="match status" value="1"/>
</dbReference>
<dbReference type="Gene3D" id="2.60.40.420">
    <property type="entry name" value="Cupredoxins - blue copper proteins"/>
    <property type="match status" value="1"/>
</dbReference>
<evidence type="ECO:0000256" key="3">
    <source>
        <dbReference type="ARBA" id="ARBA00023008"/>
    </source>
</evidence>
<dbReference type="InterPro" id="IPR011707">
    <property type="entry name" value="Cu-oxidase-like_N"/>
</dbReference>
<keyword evidence="6" id="KW-1185">Reference proteome</keyword>
<organism evidence="5 6">
    <name type="scientific">Paractinoplanes durhamensis</name>
    <dbReference type="NCBI Taxonomy" id="113563"/>
    <lineage>
        <taxon>Bacteria</taxon>
        <taxon>Bacillati</taxon>
        <taxon>Actinomycetota</taxon>
        <taxon>Actinomycetes</taxon>
        <taxon>Micromonosporales</taxon>
        <taxon>Micromonosporaceae</taxon>
        <taxon>Paractinoplanes</taxon>
    </lineage>
</organism>